<dbReference type="PIRSF" id="PIRSF020606">
    <property type="entry name" value="UCP020606"/>
    <property type="match status" value="1"/>
</dbReference>
<evidence type="ECO:0000313" key="2">
    <source>
        <dbReference type="EMBL" id="MBS4186183.1"/>
    </source>
</evidence>
<dbReference type="EMBL" id="JAGYPE010000006">
    <property type="protein sequence ID" value="MBS4186183.1"/>
    <property type="molecule type" value="Genomic_DNA"/>
</dbReference>
<comment type="caution">
    <text evidence="2">The sequence shown here is derived from an EMBL/GenBank/DDBJ whole genome shotgun (WGS) entry which is preliminary data.</text>
</comment>
<organism evidence="2">
    <name type="scientific">Neobacillus citreus</name>
    <dbReference type="NCBI Taxonomy" id="2833578"/>
    <lineage>
        <taxon>Bacteria</taxon>
        <taxon>Bacillati</taxon>
        <taxon>Bacillota</taxon>
        <taxon>Bacilli</taxon>
        <taxon>Bacillales</taxon>
        <taxon>Bacillaceae</taxon>
        <taxon>Neobacillus</taxon>
    </lineage>
</organism>
<keyword evidence="4" id="KW-1185">Reference proteome</keyword>
<dbReference type="EMBL" id="JAGYPE020000003">
    <property type="protein sequence ID" value="MCH6264556.1"/>
    <property type="molecule type" value="Genomic_DNA"/>
</dbReference>
<protein>
    <submittedName>
        <fullName evidence="2">DUF2238 domain-containing protein</fullName>
    </submittedName>
</protein>
<sequence>MKGKSVKTIHVLLLLVVITVLIWSLIKPASFMSWTLEATPAIIILIIAILTFKKFRLTTLSYVIISIMAILMFVGGHYTYSKVPLFNWIKDTFDFKRNHYDRFGHFLKGMSGIVIRELLLRKTPLKKGKWLFWIVTSITLAISAMYEIIEWISFIILQGGKTAKNFLGNQGDIWDAQWDMVLTLAGTIISLLLLSKLHNKLLRKELGK</sequence>
<evidence type="ECO:0000313" key="4">
    <source>
        <dbReference type="Proteomes" id="UP000677265"/>
    </source>
</evidence>
<feature type="transmembrane region" description="Helical" evidence="1">
    <location>
        <begin position="100"/>
        <end position="119"/>
    </location>
</feature>
<accession>A0A942T6Y6</accession>
<evidence type="ECO:0000256" key="1">
    <source>
        <dbReference type="SAM" id="Phobius"/>
    </source>
</evidence>
<feature type="transmembrane region" description="Helical" evidence="1">
    <location>
        <begin position="59"/>
        <end position="80"/>
    </location>
</feature>
<keyword evidence="1" id="KW-0812">Transmembrane</keyword>
<gene>
    <name evidence="3" type="ORF">KHB02_003315</name>
    <name evidence="2" type="ORF">KHB02_32840</name>
</gene>
<dbReference type="InterPro" id="IPR058534">
    <property type="entry name" value="YjdF"/>
</dbReference>
<reference evidence="2" key="1">
    <citation type="submission" date="2021-05" db="EMBL/GenBank/DDBJ databases">
        <title>Novel Bacillus species.</title>
        <authorList>
            <person name="Liu G."/>
        </authorList>
    </citation>
    <scope>NUCLEOTIDE SEQUENCE</scope>
    <source>
        <strain evidence="2 4">FJAT-50051</strain>
    </source>
</reference>
<dbReference type="Proteomes" id="UP000677265">
    <property type="component" value="Unassembled WGS sequence"/>
</dbReference>
<keyword evidence="1" id="KW-0472">Membrane</keyword>
<dbReference type="RefSeq" id="WP_213146073.1">
    <property type="nucleotide sequence ID" value="NZ_JAGYPE020000003.1"/>
</dbReference>
<feature type="transmembrane region" description="Helical" evidence="1">
    <location>
        <begin position="131"/>
        <end position="156"/>
    </location>
</feature>
<evidence type="ECO:0000313" key="3">
    <source>
        <dbReference type="EMBL" id="MCH6264556.1"/>
    </source>
</evidence>
<name>A0A942T6Y6_9BACI</name>
<proteinExistence type="predicted"/>
<feature type="transmembrane region" description="Helical" evidence="1">
    <location>
        <begin position="32"/>
        <end position="52"/>
    </location>
</feature>
<dbReference type="AlphaFoldDB" id="A0A942T6Y6"/>
<feature type="transmembrane region" description="Helical" evidence="1">
    <location>
        <begin position="9"/>
        <end position="26"/>
    </location>
</feature>
<keyword evidence="1" id="KW-1133">Transmembrane helix</keyword>
<dbReference type="Pfam" id="PF09997">
    <property type="entry name" value="DUF2238"/>
    <property type="match status" value="1"/>
</dbReference>
<dbReference type="InterPro" id="IPR014509">
    <property type="entry name" value="YjdF-like"/>
</dbReference>
<feature type="transmembrane region" description="Helical" evidence="1">
    <location>
        <begin position="176"/>
        <end position="194"/>
    </location>
</feature>